<gene>
    <name evidence="1" type="ORF">RVH43_14315</name>
</gene>
<dbReference type="AlphaFoldDB" id="A0AAE4I9M5"/>
<evidence type="ECO:0000313" key="2">
    <source>
        <dbReference type="Proteomes" id="UP001181239"/>
    </source>
</evidence>
<dbReference type="EMBL" id="JAWDET010000006">
    <property type="protein sequence ID" value="MDU0241769.1"/>
    <property type="molecule type" value="Genomic_DNA"/>
</dbReference>
<proteinExistence type="predicted"/>
<dbReference type="RefSeq" id="WP_272195380.1">
    <property type="nucleotide sequence ID" value="NZ_JAWDET010000006.1"/>
</dbReference>
<accession>A0AAE4I9M5</accession>
<comment type="caution">
    <text evidence="1">The sequence shown here is derived from an EMBL/GenBank/DDBJ whole genome shotgun (WGS) entry which is preliminary data.</text>
</comment>
<reference evidence="1" key="1">
    <citation type="submission" date="2023-10" db="EMBL/GenBank/DDBJ databases">
        <title>Genome of Potential pathogenic bacteria in Crohn's disease.</title>
        <authorList>
            <person name="Rodriguez-Palacios A."/>
        </authorList>
    </citation>
    <scope>NUCLEOTIDE SEQUENCE</scope>
    <source>
        <strain evidence="1">CavFT-hAR11</strain>
    </source>
</reference>
<sequence>MGDLNEVKAIYKVLKSLDKRKTSIIENDFGKMWLGNLVTKLGGDWEKYRCRGAIIDYSLDDEVLTINQYVAWCEQEGVRNIIEEKFPSVKVYFIEEESGCGVFSTNDTSGLFFPEKYWVETDCESNYFETMEEVANCISEIVNREISPTMKDLEEAVSQYMDDNEDCYIAIHEISFV</sequence>
<protein>
    <submittedName>
        <fullName evidence="1">Uncharacterized protein</fullName>
    </submittedName>
</protein>
<organism evidence="1 2">
    <name type="scientific">Phocaeicola vulgatus</name>
    <name type="common">Bacteroides vulgatus</name>
    <dbReference type="NCBI Taxonomy" id="821"/>
    <lineage>
        <taxon>Bacteria</taxon>
        <taxon>Pseudomonadati</taxon>
        <taxon>Bacteroidota</taxon>
        <taxon>Bacteroidia</taxon>
        <taxon>Bacteroidales</taxon>
        <taxon>Bacteroidaceae</taxon>
        <taxon>Phocaeicola</taxon>
    </lineage>
</organism>
<dbReference type="Proteomes" id="UP001181239">
    <property type="component" value="Unassembled WGS sequence"/>
</dbReference>
<evidence type="ECO:0000313" key="1">
    <source>
        <dbReference type="EMBL" id="MDU0241769.1"/>
    </source>
</evidence>
<name>A0AAE4I9M5_PHOVU</name>